<feature type="domain" description="JmjC" evidence="7">
    <location>
        <begin position="281"/>
        <end position="441"/>
    </location>
</feature>
<proteinExistence type="predicted"/>
<dbReference type="EMBL" id="FNXT01001306">
    <property type="protein sequence ID" value="SZX78141.1"/>
    <property type="molecule type" value="Genomic_DNA"/>
</dbReference>
<dbReference type="SUPFAM" id="SSF51197">
    <property type="entry name" value="Clavaminate synthase-like"/>
    <property type="match status" value="1"/>
</dbReference>
<evidence type="ECO:0000256" key="1">
    <source>
        <dbReference type="ARBA" id="ARBA00022723"/>
    </source>
</evidence>
<feature type="compositionally biased region" description="Polar residues" evidence="6">
    <location>
        <begin position="649"/>
        <end position="664"/>
    </location>
</feature>
<feature type="compositionally biased region" description="Low complexity" evidence="6">
    <location>
        <begin position="681"/>
        <end position="697"/>
    </location>
</feature>
<dbReference type="AlphaFoldDB" id="A0A383WL48"/>
<dbReference type="STRING" id="3088.A0A383WL48"/>
<dbReference type="Gene3D" id="2.60.120.650">
    <property type="entry name" value="Cupin"/>
    <property type="match status" value="2"/>
</dbReference>
<feature type="region of interest" description="Disordered" evidence="6">
    <location>
        <begin position="1064"/>
        <end position="1107"/>
    </location>
</feature>
<dbReference type="InterPro" id="IPR003347">
    <property type="entry name" value="JmjC_dom"/>
</dbReference>
<name>A0A383WL48_TETOB</name>
<evidence type="ECO:0000313" key="9">
    <source>
        <dbReference type="Proteomes" id="UP000256970"/>
    </source>
</evidence>
<keyword evidence="1" id="KW-0479">Metal-binding</keyword>
<dbReference type="Proteomes" id="UP000256970">
    <property type="component" value="Unassembled WGS sequence"/>
</dbReference>
<feature type="compositionally biased region" description="Low complexity" evidence="6">
    <location>
        <begin position="489"/>
        <end position="539"/>
    </location>
</feature>
<sequence>MACLSEGEDVVAGISRQHTECDDAGIAARLAKRLIGWNSANADKLQVIRPGGFTANYIRSSGLKEPVLVKGDRFNENPQMGLMWPDVHSISVDVLADYIGGERKVDTWDVVKQKPGPAWTLSQWCTYWHARQDAATRMAKPQTAHGGGPPPGRAGIGGYEDEDDDEGEVVDSCRVLVLQGAGARTNVYQRPRACQGISPEQAQRLLDGECLPLHGSSLTQHIHPPPAVQSVDLVRPVLRDANAVFGSAAAHPASAAAAAGLGGAGAGVAAAGGMGEGSAGEAAAAAAAAAALGEGFGGAAGRHLIHLEIKPADTLHLQMTPKDCYTDFRTAPGGAASWLYVLHGSKVLLLLPPTQRNRRLFLTWRSVTRTAQGQENLLAECFLADYAEGAVKVEVKASQALVIPCGWFYASATPSDSLAVGCFFWHPYALGDAARAQQMELALKIRPPRFAGPARQLLWYAGVHYAKQLRERLGLAAFAKRRPAGSVGAARASRSEASLNQQQLREQQQQQRLSPYLRGSSAGAGVGAALQRGAAGQRGTPPLLGLTQQQQQQQQQLEGSSGGVLGSPMSSAAAAAARGKRGRQEMDALCLGEAAVPVGPAAAAAAAAAGGGGAAAGGLKRLRANTGKPVTPHRAGLPGSQQQQQQQQGNLRSHSGGTTPRSTNRSAAAAAAFGPGGGGQQQQRRQQQQQWRSPQRQLPGGRHNVVNDDDDEGECHTSPVRRPEPDPMDEEPTAFMDWGAAYVAGGQAQQQQQYVARPAAAAAAAADASAGSEPRQPIKSLKIRVPGRSQPMYSPVIQGMRGDLDSIPALPGMAGQQQQQGAAVTPPSAAAAAQQQQQQRAVEGSAWTAAAAAAATPGSVGFAAGSATPKRAGQRIMLKGQGTPTAAAAAARAAAAAAAIQAQPAAAAAAAAAAATVQDVGSEQQQQRRKSPDSSSAGSHAVSGAQTNTSSDKQQPPQQQQQQALPPAAGASKQQRRLVLSPTSDEEEEEQQQQQKATQAAAETPAKLPPVQQQPQQLGMPPVQRRTSDGTPRALPLAPTPGIAAAAGGVGSSQLAPGVKSGMKLKLKLPSPSPRLASLPGPQAGPGVPPMLSLDQPTAQQQQQAGL</sequence>
<keyword evidence="3" id="KW-0408">Iron</keyword>
<evidence type="ECO:0000256" key="2">
    <source>
        <dbReference type="ARBA" id="ARBA00023002"/>
    </source>
</evidence>
<evidence type="ECO:0000313" key="8">
    <source>
        <dbReference type="EMBL" id="SZX78141.1"/>
    </source>
</evidence>
<feature type="compositionally biased region" description="Low complexity" evidence="6">
    <location>
        <begin position="1064"/>
        <end position="1082"/>
    </location>
</feature>
<accession>A0A383WL48</accession>
<feature type="compositionally biased region" description="Low complexity" evidence="6">
    <location>
        <begin position="933"/>
        <end position="945"/>
    </location>
</feature>
<feature type="region of interest" description="Disordered" evidence="6">
    <location>
        <begin position="137"/>
        <end position="165"/>
    </location>
</feature>
<dbReference type="InterPro" id="IPR050690">
    <property type="entry name" value="JHDM1_Histone_Demethylase"/>
</dbReference>
<keyword evidence="9" id="KW-1185">Reference proteome</keyword>
<dbReference type="GO" id="GO:0016491">
    <property type="term" value="F:oxidoreductase activity"/>
    <property type="evidence" value="ECO:0007669"/>
    <property type="project" value="UniProtKB-KW"/>
</dbReference>
<feature type="compositionally biased region" description="Low complexity" evidence="6">
    <location>
        <begin position="992"/>
        <end position="1024"/>
    </location>
</feature>
<evidence type="ECO:0000256" key="5">
    <source>
        <dbReference type="ARBA" id="ARBA00023163"/>
    </source>
</evidence>
<evidence type="ECO:0000256" key="6">
    <source>
        <dbReference type="SAM" id="MobiDB-lite"/>
    </source>
</evidence>
<evidence type="ECO:0000256" key="3">
    <source>
        <dbReference type="ARBA" id="ARBA00023004"/>
    </source>
</evidence>
<dbReference type="GO" id="GO:0046872">
    <property type="term" value="F:metal ion binding"/>
    <property type="evidence" value="ECO:0007669"/>
    <property type="project" value="UniProtKB-KW"/>
</dbReference>
<organism evidence="8 9">
    <name type="scientific">Tetradesmus obliquus</name>
    <name type="common">Green alga</name>
    <name type="synonym">Acutodesmus obliquus</name>
    <dbReference type="NCBI Taxonomy" id="3088"/>
    <lineage>
        <taxon>Eukaryota</taxon>
        <taxon>Viridiplantae</taxon>
        <taxon>Chlorophyta</taxon>
        <taxon>core chlorophytes</taxon>
        <taxon>Chlorophyceae</taxon>
        <taxon>CS clade</taxon>
        <taxon>Sphaeropleales</taxon>
        <taxon>Scenedesmaceae</taxon>
        <taxon>Tetradesmus</taxon>
    </lineage>
</organism>
<keyword evidence="5" id="KW-0804">Transcription</keyword>
<gene>
    <name evidence="8" type="ORF">BQ4739_LOCUS18458</name>
</gene>
<keyword evidence="2" id="KW-0560">Oxidoreductase</keyword>
<feature type="region of interest" description="Disordered" evidence="6">
    <location>
        <begin position="920"/>
        <end position="1040"/>
    </location>
</feature>
<evidence type="ECO:0000259" key="7">
    <source>
        <dbReference type="PROSITE" id="PS51184"/>
    </source>
</evidence>
<protein>
    <recommendedName>
        <fullName evidence="7">JmjC domain-containing protein</fullName>
    </recommendedName>
</protein>
<feature type="region of interest" description="Disordered" evidence="6">
    <location>
        <begin position="624"/>
        <end position="732"/>
    </location>
</feature>
<feature type="region of interest" description="Disordered" evidence="6">
    <location>
        <begin position="812"/>
        <end position="837"/>
    </location>
</feature>
<feature type="non-terminal residue" evidence="8">
    <location>
        <position position="1107"/>
    </location>
</feature>
<feature type="region of interest" description="Disordered" evidence="6">
    <location>
        <begin position="489"/>
        <end position="579"/>
    </location>
</feature>
<evidence type="ECO:0000256" key="4">
    <source>
        <dbReference type="ARBA" id="ARBA00023015"/>
    </source>
</evidence>
<dbReference type="PROSITE" id="PS51184">
    <property type="entry name" value="JMJC"/>
    <property type="match status" value="1"/>
</dbReference>
<dbReference type="PANTHER" id="PTHR23123">
    <property type="entry name" value="PHD/F-BOX CONTAINING PROTEIN"/>
    <property type="match status" value="1"/>
</dbReference>
<keyword evidence="4" id="KW-0805">Transcription regulation</keyword>
<reference evidence="8 9" key="1">
    <citation type="submission" date="2016-10" db="EMBL/GenBank/DDBJ databases">
        <authorList>
            <person name="Cai Z."/>
        </authorList>
    </citation>
    <scope>NUCLEOTIDE SEQUENCE [LARGE SCALE GENOMIC DNA]</scope>
</reference>
<feature type="compositionally biased region" description="Low complexity" evidence="6">
    <location>
        <begin position="954"/>
        <end position="971"/>
    </location>
</feature>